<evidence type="ECO:0000313" key="3">
    <source>
        <dbReference type="EMBL" id="KAF9883278.1"/>
    </source>
</evidence>
<evidence type="ECO:0000313" key="4">
    <source>
        <dbReference type="Proteomes" id="UP001194746"/>
    </source>
</evidence>
<dbReference type="PROSITE" id="PS00028">
    <property type="entry name" value="ZINC_FINGER_C2H2_1"/>
    <property type="match status" value="1"/>
</dbReference>
<comment type="caution">
    <text evidence="3">The sequence shown here is derived from an EMBL/GenBank/DDBJ whole genome shotgun (WGS) entry which is preliminary data.</text>
</comment>
<dbReference type="InterPro" id="IPR013087">
    <property type="entry name" value="Znf_C2H2_type"/>
</dbReference>
<reference evidence="3" key="1">
    <citation type="journal article" date="2019" name="Beilstein J. Org. Chem.">
        <title>Nanangenines: drimane sesquiterpenoids as the dominant metabolite cohort of a novel Australian fungus, Aspergillus nanangensis.</title>
        <authorList>
            <person name="Lacey H.J."/>
            <person name="Gilchrist C.L.M."/>
            <person name="Crombie A."/>
            <person name="Kalaitzis J.A."/>
            <person name="Vuong D."/>
            <person name="Rutledge P.J."/>
            <person name="Turner P."/>
            <person name="Pitt J.I."/>
            <person name="Lacey E."/>
            <person name="Chooi Y.H."/>
            <person name="Piggott A.M."/>
        </authorList>
    </citation>
    <scope>NUCLEOTIDE SEQUENCE</scope>
    <source>
        <strain evidence="3">MST-FP2251</strain>
    </source>
</reference>
<dbReference type="Pfam" id="PF12013">
    <property type="entry name" value="OrsD"/>
    <property type="match status" value="1"/>
</dbReference>
<accession>A0AAD4CCF3</accession>
<gene>
    <name evidence="3" type="ORF">FE257_003798</name>
</gene>
<dbReference type="EMBL" id="VCAU01000173">
    <property type="protein sequence ID" value="KAF9883278.1"/>
    <property type="molecule type" value="Genomic_DNA"/>
</dbReference>
<dbReference type="InterPro" id="IPR022698">
    <property type="entry name" value="OrsD"/>
</dbReference>
<organism evidence="3 4">
    <name type="scientific">Aspergillus nanangensis</name>
    <dbReference type="NCBI Taxonomy" id="2582783"/>
    <lineage>
        <taxon>Eukaryota</taxon>
        <taxon>Fungi</taxon>
        <taxon>Dikarya</taxon>
        <taxon>Ascomycota</taxon>
        <taxon>Pezizomycotina</taxon>
        <taxon>Eurotiomycetes</taxon>
        <taxon>Eurotiomycetidae</taxon>
        <taxon>Eurotiales</taxon>
        <taxon>Aspergillaceae</taxon>
        <taxon>Aspergillus</taxon>
        <taxon>Aspergillus subgen. Circumdati</taxon>
    </lineage>
</organism>
<feature type="compositionally biased region" description="Low complexity" evidence="1">
    <location>
        <begin position="255"/>
        <end position="265"/>
    </location>
</feature>
<reference evidence="3" key="2">
    <citation type="submission" date="2020-02" db="EMBL/GenBank/DDBJ databases">
        <authorList>
            <person name="Gilchrist C.L.M."/>
            <person name="Chooi Y.-H."/>
        </authorList>
    </citation>
    <scope>NUCLEOTIDE SEQUENCE</scope>
    <source>
        <strain evidence="3">MST-FP2251</strain>
    </source>
</reference>
<evidence type="ECO:0000259" key="2">
    <source>
        <dbReference type="PROSITE" id="PS00028"/>
    </source>
</evidence>
<feature type="domain" description="C2H2-type" evidence="2">
    <location>
        <begin position="88"/>
        <end position="109"/>
    </location>
</feature>
<protein>
    <recommendedName>
        <fullName evidence="2">C2H2-type domain-containing protein</fullName>
    </recommendedName>
</protein>
<dbReference type="Proteomes" id="UP001194746">
    <property type="component" value="Unassembled WGS sequence"/>
</dbReference>
<name>A0AAD4CCF3_ASPNN</name>
<keyword evidence="4" id="KW-1185">Reference proteome</keyword>
<proteinExistence type="predicted"/>
<feature type="region of interest" description="Disordered" evidence="1">
    <location>
        <begin position="255"/>
        <end position="274"/>
    </location>
</feature>
<dbReference type="AlphaFoldDB" id="A0AAD4CCF3"/>
<evidence type="ECO:0000256" key="1">
    <source>
        <dbReference type="SAM" id="MobiDB-lite"/>
    </source>
</evidence>
<sequence length="318" mass="36016">MDLFMHNDPYQVWICKPCQYAVCPQRLENHLWKHHRTHPTAATAALRQSALEKMRKRSWLDPRRETLIVPGPISPPIPYLPVYRGYRCTWCCYVVRSLPVLRAHISKTHPEQRRPRGHPTTVAQQANTILRDHPVSCQRFFPTGAGSQFFTVTPPAQVERTRQADTLSPEDFIRVQVERALEQDIQNELERTQQLPLQKHATEISPWLELTRWPEYLGSCDLPTAAAPGFLPNPIQEPLLAISTQGVGRRIKSSIRSGSITSSPSNHGSGTSRSRSILNKDLKLWHQSRPSSLNPCARALVSPNDIPSTEAGPAFERI</sequence>